<protein>
    <recommendedName>
        <fullName evidence="4">CarboxypepD_reg-like domain-containing protein</fullName>
    </recommendedName>
</protein>
<dbReference type="RefSeq" id="WP_184129823.1">
    <property type="nucleotide sequence ID" value="NZ_JACHKT010000002.1"/>
</dbReference>
<dbReference type="SUPFAM" id="SSF49464">
    <property type="entry name" value="Carboxypeptidase regulatory domain-like"/>
    <property type="match status" value="1"/>
</dbReference>
<dbReference type="EMBL" id="JACHKT010000002">
    <property type="protein sequence ID" value="MBB6001903.1"/>
    <property type="molecule type" value="Genomic_DNA"/>
</dbReference>
<dbReference type="Proteomes" id="UP000524404">
    <property type="component" value="Unassembled WGS sequence"/>
</dbReference>
<proteinExistence type="predicted"/>
<gene>
    <name evidence="2" type="ORF">HNP25_000543</name>
</gene>
<keyword evidence="1" id="KW-0732">Signal</keyword>
<dbReference type="AlphaFoldDB" id="A0A841ELJ9"/>
<evidence type="ECO:0008006" key="4">
    <source>
        <dbReference type="Google" id="ProtNLM"/>
    </source>
</evidence>
<sequence length="854" mass="98279">MSAYFKILKPLLVLTLLVLTVSSVFAQTTRIKGKVIDAKTGETLPFVNVSIMGTKQGTQTDMNGSFYLETPQLKPTLRVAFVGYSPEVREIDGGKIVSVTFKLKTQNTDLQEVTVKGKKDKYRNKDNPAVVLIRKVIEHKAQNRKESLDFYQYNKYEKLEFDLSNVSEKFRNKRSLRKFDFVFNHLDTSQITGKVNLPMYLKETISDVYFRKLPENKKEVIKGEKMTGLGNYVDNNGIKLYLEALYQDVNVYDNNILLLATQFLGPTAPVSPQFYRYVIIDTTAFKGTKCVNLGFSPRNSNDQLFQGTMLISLDSSYAIRKVQMGFSKDINVNFVTDLRVSQEYDFIENEGLMLTKDDLAIEFNLLKKENGMGLFGQRSVSYKDYIINKTIEKNIFEGLKTDIQKDAEKRDDAFWEQARHHSLSSKELGIYSMVDSVKKVPAFQRVMNTATFLLEGYKPMGGFEIGPVNTFYSFNPIEGFRARIGGRTTPTFSERMAFETYAAYGFRDERYKYFASATFSLTDHNTYTYPIKHFRISYQNEIKIPGQELQFVQEDNFLLSFKRGQNNKMTYNKVLNLDYLNESKTGLTVNINFKNIRQTPTGSLYFNTLQNDGTLKSAPEIISSELMIGLRYAPNEQFYQGKNYRIPIINKYPSFQIRYTLGVKGLLDGQYNFHRLVAYAQKRIYIPPIGYTDVALEGGKTFNPLPFALLTIHRANQTYAYQPEAYNLMNFLEFVSDQYAAVFIDHHFNGFIFNKLPIIRKLKLREVITFKGLMGKLSEQNKATAENGLLVMPTDENGKPSTFSLEKKPYMEVSFGIENIFKVLRLDLVKRLSYLENPNVSASPTIRFRMRFDF</sequence>
<name>A0A841ELJ9_9BACT</name>
<feature type="chain" id="PRO_5032724296" description="CarboxypepD_reg-like domain-containing protein" evidence="1">
    <location>
        <begin position="27"/>
        <end position="854"/>
    </location>
</feature>
<dbReference type="InterPro" id="IPR043741">
    <property type="entry name" value="DUF5686"/>
</dbReference>
<dbReference type="Pfam" id="PF13715">
    <property type="entry name" value="CarbopepD_reg_2"/>
    <property type="match status" value="1"/>
</dbReference>
<dbReference type="InterPro" id="IPR008969">
    <property type="entry name" value="CarboxyPept-like_regulatory"/>
</dbReference>
<organism evidence="2 3">
    <name type="scientific">Arcicella rosea</name>
    <dbReference type="NCBI Taxonomy" id="502909"/>
    <lineage>
        <taxon>Bacteria</taxon>
        <taxon>Pseudomonadati</taxon>
        <taxon>Bacteroidota</taxon>
        <taxon>Cytophagia</taxon>
        <taxon>Cytophagales</taxon>
        <taxon>Flectobacillaceae</taxon>
        <taxon>Arcicella</taxon>
    </lineage>
</organism>
<reference evidence="2 3" key="1">
    <citation type="submission" date="2020-08" db="EMBL/GenBank/DDBJ databases">
        <title>Functional genomics of gut bacteria from endangered species of beetles.</title>
        <authorList>
            <person name="Carlos-Shanley C."/>
        </authorList>
    </citation>
    <scope>NUCLEOTIDE SEQUENCE [LARGE SCALE GENOMIC DNA]</scope>
    <source>
        <strain evidence="2 3">S00070</strain>
    </source>
</reference>
<accession>A0A841ELJ9</accession>
<dbReference type="Pfam" id="PF18939">
    <property type="entry name" value="DUF5686"/>
    <property type="match status" value="1"/>
</dbReference>
<evidence type="ECO:0000256" key="1">
    <source>
        <dbReference type="SAM" id="SignalP"/>
    </source>
</evidence>
<evidence type="ECO:0000313" key="3">
    <source>
        <dbReference type="Proteomes" id="UP000524404"/>
    </source>
</evidence>
<evidence type="ECO:0000313" key="2">
    <source>
        <dbReference type="EMBL" id="MBB6001903.1"/>
    </source>
</evidence>
<dbReference type="Gene3D" id="2.60.40.1120">
    <property type="entry name" value="Carboxypeptidase-like, regulatory domain"/>
    <property type="match status" value="1"/>
</dbReference>
<keyword evidence="3" id="KW-1185">Reference proteome</keyword>
<comment type="caution">
    <text evidence="2">The sequence shown here is derived from an EMBL/GenBank/DDBJ whole genome shotgun (WGS) entry which is preliminary data.</text>
</comment>
<feature type="signal peptide" evidence="1">
    <location>
        <begin position="1"/>
        <end position="26"/>
    </location>
</feature>